<proteinExistence type="predicted"/>
<sequence length="723" mass="78348">MLGVSSVQRPHAKEKRDVDPAQTSLFQSTSSPLVLSEPEAATLSTSTKAAAAVAATTSSRPLDTYILGHDPTLTLNSFPTILTTKTPSSAPKVSTTPSISEDSLFPILGKKTKTSTSEKSLVTVYTQLHATGSLVPSIEWIIPTITTNSLPSGYSALSSSNSSSPSCIYASCQSPYSYSSQHTKGSLSSSDFSSSLEIVSTFIDPILSKSSSSATRSKKPMFSSRPTDSSSQPSLSYLHSLLPTTTPPTTSSSSTSSSSSSSEGTTTVTQYLEGLTYTQVYIVTDSKLTLTTSLLATTSFYVDSMSSTFSLSPAAITTDIAALKSRPDFDTIFEKKMSGGTVAGIAIGSIFGFLLLLTFFLIFLKRKRQGGKPLMSLFTKDTELATSNHYGSAYVQDNDDDDVYDDRDYDCSEDQRVINAPPRIMVNSQHIQPNGGASIKAPPIPSRSNKPVLQTPPMLYVNTFPVGSPTTLSHQTPVHTPMATETHNENQNDEEQDLSLFDMKSTLSAINASSEVNHHLMPPIPPARKSLSSNRIDKLNYKVDQITPSPSSQLPIDRTMGVLYESPNEQCIWDEFEGAKNLGLMCNVGRDSPIDSVFGPFEADMSNYDQKKQHYLEQLNVNLDIDSNIKNSILNSTRVRSGSGAKRYEYLANNVNIIKHEVQRERLASPLSINKPEIKVTGDGDEEKLFQGLATNNDTISPISRSNVPPPVPKPRKNINSIN</sequence>
<feature type="region of interest" description="Disordered" evidence="1">
    <location>
        <begin position="697"/>
        <end position="723"/>
    </location>
</feature>
<name>A0A1E3NFZ7_9ASCO</name>
<dbReference type="RefSeq" id="XP_019016119.1">
    <property type="nucleotide sequence ID" value="XM_019159966.1"/>
</dbReference>
<dbReference type="OrthoDB" id="3998171at2759"/>
<feature type="region of interest" description="Disordered" evidence="1">
    <location>
        <begin position="211"/>
        <end position="265"/>
    </location>
</feature>
<gene>
    <name evidence="3" type="ORF">PICMEDRAFT_12757</name>
</gene>
<accession>A0A1E3NFZ7</accession>
<feature type="compositionally biased region" description="Low complexity" evidence="1">
    <location>
        <begin position="223"/>
        <end position="265"/>
    </location>
</feature>
<dbReference type="AlphaFoldDB" id="A0A1E3NFZ7"/>
<evidence type="ECO:0000313" key="4">
    <source>
        <dbReference type="Proteomes" id="UP000094455"/>
    </source>
</evidence>
<keyword evidence="2" id="KW-0472">Membrane</keyword>
<keyword evidence="2" id="KW-1133">Transmembrane helix</keyword>
<keyword evidence="2" id="KW-0812">Transmembrane</keyword>
<organism evidence="3 4">
    <name type="scientific">Pichia membranifaciens NRRL Y-2026</name>
    <dbReference type="NCBI Taxonomy" id="763406"/>
    <lineage>
        <taxon>Eukaryota</taxon>
        <taxon>Fungi</taxon>
        <taxon>Dikarya</taxon>
        <taxon>Ascomycota</taxon>
        <taxon>Saccharomycotina</taxon>
        <taxon>Pichiomycetes</taxon>
        <taxon>Pichiales</taxon>
        <taxon>Pichiaceae</taxon>
        <taxon>Pichia</taxon>
    </lineage>
</organism>
<dbReference type="EMBL" id="KV454005">
    <property type="protein sequence ID" value="ODQ45006.1"/>
    <property type="molecule type" value="Genomic_DNA"/>
</dbReference>
<evidence type="ECO:0000313" key="3">
    <source>
        <dbReference type="EMBL" id="ODQ45006.1"/>
    </source>
</evidence>
<reference evidence="3 4" key="1">
    <citation type="journal article" date="2016" name="Proc. Natl. Acad. Sci. U.S.A.">
        <title>Comparative genomics of biotechnologically important yeasts.</title>
        <authorList>
            <person name="Riley R."/>
            <person name="Haridas S."/>
            <person name="Wolfe K.H."/>
            <person name="Lopes M.R."/>
            <person name="Hittinger C.T."/>
            <person name="Goeker M."/>
            <person name="Salamov A.A."/>
            <person name="Wisecaver J.H."/>
            <person name="Long T.M."/>
            <person name="Calvey C.H."/>
            <person name="Aerts A.L."/>
            <person name="Barry K.W."/>
            <person name="Choi C."/>
            <person name="Clum A."/>
            <person name="Coughlan A.Y."/>
            <person name="Deshpande S."/>
            <person name="Douglass A.P."/>
            <person name="Hanson S.J."/>
            <person name="Klenk H.-P."/>
            <person name="LaButti K.M."/>
            <person name="Lapidus A."/>
            <person name="Lindquist E.A."/>
            <person name="Lipzen A.M."/>
            <person name="Meier-Kolthoff J.P."/>
            <person name="Ohm R.A."/>
            <person name="Otillar R.P."/>
            <person name="Pangilinan J.L."/>
            <person name="Peng Y."/>
            <person name="Rokas A."/>
            <person name="Rosa C.A."/>
            <person name="Scheuner C."/>
            <person name="Sibirny A.A."/>
            <person name="Slot J.C."/>
            <person name="Stielow J.B."/>
            <person name="Sun H."/>
            <person name="Kurtzman C.P."/>
            <person name="Blackwell M."/>
            <person name="Grigoriev I.V."/>
            <person name="Jeffries T.W."/>
        </authorList>
    </citation>
    <scope>NUCLEOTIDE SEQUENCE [LARGE SCALE GENOMIC DNA]</scope>
    <source>
        <strain evidence="3 4">NRRL Y-2026</strain>
    </source>
</reference>
<feature type="region of interest" description="Disordered" evidence="1">
    <location>
        <begin position="1"/>
        <end position="39"/>
    </location>
</feature>
<feature type="transmembrane region" description="Helical" evidence="2">
    <location>
        <begin position="342"/>
        <end position="364"/>
    </location>
</feature>
<feature type="compositionally biased region" description="Polar residues" evidence="1">
    <location>
        <begin position="21"/>
        <end position="33"/>
    </location>
</feature>
<dbReference type="STRING" id="763406.A0A1E3NFZ7"/>
<evidence type="ECO:0000256" key="1">
    <source>
        <dbReference type="SAM" id="MobiDB-lite"/>
    </source>
</evidence>
<keyword evidence="4" id="KW-1185">Reference proteome</keyword>
<protein>
    <submittedName>
        <fullName evidence="3">Uncharacterized protein</fullName>
    </submittedName>
</protein>
<evidence type="ECO:0000256" key="2">
    <source>
        <dbReference type="SAM" id="Phobius"/>
    </source>
</evidence>
<dbReference type="GeneID" id="30176653"/>
<dbReference type="Proteomes" id="UP000094455">
    <property type="component" value="Unassembled WGS sequence"/>
</dbReference>